<dbReference type="Proteomes" id="UP001189429">
    <property type="component" value="Unassembled WGS sequence"/>
</dbReference>
<keyword evidence="3" id="KW-1185">Reference proteome</keyword>
<name>A0ABN9YHW5_9DINO</name>
<feature type="compositionally biased region" description="Basic residues" evidence="1">
    <location>
        <begin position="93"/>
        <end position="103"/>
    </location>
</feature>
<comment type="caution">
    <text evidence="2">The sequence shown here is derived from an EMBL/GenBank/DDBJ whole genome shotgun (WGS) entry which is preliminary data.</text>
</comment>
<feature type="compositionally biased region" description="Low complexity" evidence="1">
    <location>
        <begin position="21"/>
        <end position="34"/>
    </location>
</feature>
<sequence length="103" mass="11652">CARAPNRWARRWTRGAWASCCTRSTSTASTSSTPPRRRCRGARRGPATRGRWRRSSQGGHGGAPRIRPGRPVEHRGMPGGPDRRGEEGEPQRRFRRRATQHKL</sequence>
<gene>
    <name evidence="2" type="ORF">PCOR1329_LOCUS85165</name>
</gene>
<evidence type="ECO:0000256" key="1">
    <source>
        <dbReference type="SAM" id="MobiDB-lite"/>
    </source>
</evidence>
<protein>
    <submittedName>
        <fullName evidence="2">Uncharacterized protein</fullName>
    </submittedName>
</protein>
<accession>A0ABN9YHW5</accession>
<evidence type="ECO:0000313" key="3">
    <source>
        <dbReference type="Proteomes" id="UP001189429"/>
    </source>
</evidence>
<dbReference type="EMBL" id="CAUYUJ010022543">
    <property type="protein sequence ID" value="CAK0911236.1"/>
    <property type="molecule type" value="Genomic_DNA"/>
</dbReference>
<feature type="non-terminal residue" evidence="2">
    <location>
        <position position="103"/>
    </location>
</feature>
<feature type="compositionally biased region" description="Basic and acidic residues" evidence="1">
    <location>
        <begin position="70"/>
        <end position="92"/>
    </location>
</feature>
<feature type="non-terminal residue" evidence="2">
    <location>
        <position position="1"/>
    </location>
</feature>
<evidence type="ECO:0000313" key="2">
    <source>
        <dbReference type="EMBL" id="CAK0911236.1"/>
    </source>
</evidence>
<proteinExistence type="predicted"/>
<feature type="region of interest" description="Disordered" evidence="1">
    <location>
        <begin position="21"/>
        <end position="103"/>
    </location>
</feature>
<reference evidence="2" key="1">
    <citation type="submission" date="2023-10" db="EMBL/GenBank/DDBJ databases">
        <authorList>
            <person name="Chen Y."/>
            <person name="Shah S."/>
            <person name="Dougan E. K."/>
            <person name="Thang M."/>
            <person name="Chan C."/>
        </authorList>
    </citation>
    <scope>NUCLEOTIDE SEQUENCE [LARGE SCALE GENOMIC DNA]</scope>
</reference>
<organism evidence="2 3">
    <name type="scientific">Prorocentrum cordatum</name>
    <dbReference type="NCBI Taxonomy" id="2364126"/>
    <lineage>
        <taxon>Eukaryota</taxon>
        <taxon>Sar</taxon>
        <taxon>Alveolata</taxon>
        <taxon>Dinophyceae</taxon>
        <taxon>Prorocentrales</taxon>
        <taxon>Prorocentraceae</taxon>
        <taxon>Prorocentrum</taxon>
    </lineage>
</organism>